<protein>
    <submittedName>
        <fullName evidence="3">NAD-binding protein</fullName>
    </submittedName>
</protein>
<dbReference type="GO" id="GO:0006813">
    <property type="term" value="P:potassium ion transport"/>
    <property type="evidence" value="ECO:0007669"/>
    <property type="project" value="InterPro"/>
</dbReference>
<dbReference type="InterPro" id="IPR003148">
    <property type="entry name" value="RCK_N"/>
</dbReference>
<evidence type="ECO:0000259" key="2">
    <source>
        <dbReference type="PROSITE" id="PS51201"/>
    </source>
</evidence>
<dbReference type="Gene3D" id="6.20.350.10">
    <property type="match status" value="1"/>
</dbReference>
<evidence type="ECO:0000313" key="4">
    <source>
        <dbReference type="Proteomes" id="UP000748308"/>
    </source>
</evidence>
<dbReference type="EMBL" id="VGIY01000352">
    <property type="protein sequence ID" value="MBM3318421.1"/>
    <property type="molecule type" value="Genomic_DNA"/>
</dbReference>
<proteinExistence type="predicted"/>
<evidence type="ECO:0000256" key="1">
    <source>
        <dbReference type="SAM" id="Phobius"/>
    </source>
</evidence>
<dbReference type="PROSITE" id="PS51201">
    <property type="entry name" value="RCK_N"/>
    <property type="match status" value="1"/>
</dbReference>
<keyword evidence="1" id="KW-1133">Transmembrane helix</keyword>
<evidence type="ECO:0000313" key="3">
    <source>
        <dbReference type="EMBL" id="MBM3318421.1"/>
    </source>
</evidence>
<dbReference type="InterPro" id="IPR050721">
    <property type="entry name" value="Trk_Ktr_HKT_K-transport"/>
</dbReference>
<dbReference type="Pfam" id="PF02254">
    <property type="entry name" value="TrkA_N"/>
    <property type="match status" value="1"/>
</dbReference>
<dbReference type="SUPFAM" id="SSF51735">
    <property type="entry name" value="NAD(P)-binding Rossmann-fold domains"/>
    <property type="match status" value="1"/>
</dbReference>
<dbReference type="Gene3D" id="3.40.50.720">
    <property type="entry name" value="NAD(P)-binding Rossmann-like Domain"/>
    <property type="match status" value="2"/>
</dbReference>
<dbReference type="PANTHER" id="PTHR43833">
    <property type="entry name" value="POTASSIUM CHANNEL PROTEIN 2-RELATED-RELATED"/>
    <property type="match status" value="1"/>
</dbReference>
<organism evidence="3 4">
    <name type="scientific">Eiseniibacteriota bacterium</name>
    <dbReference type="NCBI Taxonomy" id="2212470"/>
    <lineage>
        <taxon>Bacteria</taxon>
        <taxon>Candidatus Eiseniibacteriota</taxon>
    </lineage>
</organism>
<dbReference type="InterPro" id="IPR036291">
    <property type="entry name" value="NAD(P)-bd_dom_sf"/>
</dbReference>
<sequence>MAVNGDGDRPRRDGERRQEGSRWHWWAILALAAAALALGAAGFSRYYALQGEARSGWHILYVTLQLFTLESGPVPGPVPWELNAARFLAPIVPAWAVVRTLLLLFGARLRLLRVRRLRDHTVVCGLGRKGRELVRDFHALGERVVVLERDGGCENLALCRSLGVPAILGNAADLRSLQAAAAERARHLIAVTGDDGTNVAIAVLAYRLAREKREPREGPVNAWVQVVDLRLATLLERHRMLTEAADRFAARVFNPYESSARLALRDHPLDREWLGPRDPRSVRLIVVGFGQMGECLTLQAARQGAYANGRPIRITVVDRDAERKEHLFRERYPDFGRIGALDFIAGEAADPALLAEIQRLATLPGELTTLAICFDDDSRSLSCALDILPRLREARIPLLVRMSDAVGLATLLECEGEQCGWAAAVHPFGMVDGVCNRDTLLHERLDTLARALHETYVGHRLAQGAAPDKPSLRPWDRLDEAYRESNRQAADQIAVKLRALRCTTAPAGSRGAPVDRFADEEVEILARMEHARWCAERLLAGWTAGQASLEKRTTPHIVGWDDLDEPTREIDRELVREIPRVVRRVGDQVYRQE</sequence>
<dbReference type="Pfam" id="PF02026">
    <property type="entry name" value="RyR"/>
    <property type="match status" value="1"/>
</dbReference>
<feature type="domain" description="RCK N-terminal" evidence="2">
    <location>
        <begin position="118"/>
        <end position="246"/>
    </location>
</feature>
<accession>A0A938BS37</accession>
<dbReference type="AlphaFoldDB" id="A0A938BS37"/>
<comment type="caution">
    <text evidence="3">The sequence shown here is derived from an EMBL/GenBank/DDBJ whole genome shotgun (WGS) entry which is preliminary data.</text>
</comment>
<dbReference type="InterPro" id="IPR003032">
    <property type="entry name" value="Ryanodine_rcpt"/>
</dbReference>
<keyword evidence="1" id="KW-0472">Membrane</keyword>
<feature type="transmembrane region" description="Helical" evidence="1">
    <location>
        <begin position="23"/>
        <end position="43"/>
    </location>
</feature>
<name>A0A938BS37_UNCEI</name>
<dbReference type="Proteomes" id="UP000748308">
    <property type="component" value="Unassembled WGS sequence"/>
</dbReference>
<keyword evidence="1" id="KW-0812">Transmembrane</keyword>
<dbReference type="PANTHER" id="PTHR43833:SF11">
    <property type="entry name" value="VOLTAGE-GATED POTASSIUM CHANNEL KCH"/>
    <property type="match status" value="1"/>
</dbReference>
<reference evidence="3" key="1">
    <citation type="submission" date="2019-03" db="EMBL/GenBank/DDBJ databases">
        <title>Lake Tanganyika Metagenome-Assembled Genomes (MAGs).</title>
        <authorList>
            <person name="Tran P."/>
        </authorList>
    </citation>
    <scope>NUCLEOTIDE SEQUENCE</scope>
    <source>
        <strain evidence="3">M_DeepCast_400m_m2_100</strain>
    </source>
</reference>
<gene>
    <name evidence="3" type="ORF">FJY75_11275</name>
</gene>